<evidence type="ECO:0000313" key="6">
    <source>
        <dbReference type="EMBL" id="SEK93509.1"/>
    </source>
</evidence>
<dbReference type="EC" id="2.7.7.65" evidence="3"/>
<dbReference type="Proteomes" id="UP000185766">
    <property type="component" value="Unassembled WGS sequence"/>
</dbReference>
<dbReference type="GO" id="GO:0043709">
    <property type="term" value="P:cell adhesion involved in single-species biofilm formation"/>
    <property type="evidence" value="ECO:0007669"/>
    <property type="project" value="TreeGrafter"/>
</dbReference>
<dbReference type="InterPro" id="IPR000160">
    <property type="entry name" value="GGDEF_dom"/>
</dbReference>
<feature type="coiled-coil region" evidence="4">
    <location>
        <begin position="266"/>
        <end position="293"/>
    </location>
</feature>
<dbReference type="PROSITE" id="PS50887">
    <property type="entry name" value="GGDEF"/>
    <property type="match status" value="1"/>
</dbReference>
<accession>A0A1H7L3A1</accession>
<dbReference type="STRING" id="1429083.GCA_001885685_01095"/>
<protein>
    <recommendedName>
        <fullName evidence="3">diguanylate cyclase</fullName>
        <ecNumber evidence="3">2.7.7.65</ecNumber>
    </recommendedName>
</protein>
<dbReference type="SUPFAM" id="SSF55073">
    <property type="entry name" value="Nucleotide cyclase"/>
    <property type="match status" value="1"/>
</dbReference>
<dbReference type="Gene3D" id="3.30.70.270">
    <property type="match status" value="1"/>
</dbReference>
<evidence type="ECO:0000256" key="3">
    <source>
        <dbReference type="ARBA" id="ARBA00012528"/>
    </source>
</evidence>
<dbReference type="Pfam" id="PF00990">
    <property type="entry name" value="GGDEF"/>
    <property type="match status" value="1"/>
</dbReference>
<reference evidence="6 7" key="1">
    <citation type="submission" date="2016-10" db="EMBL/GenBank/DDBJ databases">
        <authorList>
            <person name="de Groot N.N."/>
        </authorList>
    </citation>
    <scope>NUCLEOTIDE SEQUENCE [LARGE SCALE GENOMIC DNA]</scope>
    <source>
        <strain evidence="6 7">JCM 19513</strain>
    </source>
</reference>
<comment type="cofactor">
    <cofactor evidence="1">
        <name>Mg(2+)</name>
        <dbReference type="ChEBI" id="CHEBI:18420"/>
    </cofactor>
</comment>
<feature type="domain" description="GGDEF" evidence="5">
    <location>
        <begin position="203"/>
        <end position="339"/>
    </location>
</feature>
<evidence type="ECO:0000256" key="1">
    <source>
        <dbReference type="ARBA" id="ARBA00001946"/>
    </source>
</evidence>
<dbReference type="PANTHER" id="PTHR45138:SF2">
    <property type="entry name" value="DIGUANYLATE CYCLASE VDCA"/>
    <property type="match status" value="1"/>
</dbReference>
<dbReference type="GO" id="GO:1902201">
    <property type="term" value="P:negative regulation of bacterial-type flagellum-dependent cell motility"/>
    <property type="evidence" value="ECO:0007669"/>
    <property type="project" value="TreeGrafter"/>
</dbReference>
<dbReference type="FunFam" id="3.30.70.270:FF:000001">
    <property type="entry name" value="Diguanylate cyclase domain protein"/>
    <property type="match status" value="1"/>
</dbReference>
<dbReference type="NCBIfam" id="TIGR00254">
    <property type="entry name" value="GGDEF"/>
    <property type="match status" value="1"/>
</dbReference>
<evidence type="ECO:0000256" key="2">
    <source>
        <dbReference type="ARBA" id="ARBA00004533"/>
    </source>
</evidence>
<dbReference type="SMART" id="SM00267">
    <property type="entry name" value="GGDEF"/>
    <property type="match status" value="1"/>
</dbReference>
<proteinExistence type="predicted"/>
<name>A0A1H7L3A1_9GAMM</name>
<dbReference type="PANTHER" id="PTHR45138">
    <property type="entry name" value="REGULATORY COMPONENTS OF SENSORY TRANSDUCTION SYSTEM"/>
    <property type="match status" value="1"/>
</dbReference>
<dbReference type="AlphaFoldDB" id="A0A1H7L3A1"/>
<dbReference type="InterPro" id="IPR043128">
    <property type="entry name" value="Rev_trsase/Diguanyl_cyclase"/>
</dbReference>
<dbReference type="RefSeq" id="WP_407922781.1">
    <property type="nucleotide sequence ID" value="NZ_FOAS01000006.1"/>
</dbReference>
<comment type="subcellular location">
    <subcellularLocation>
        <location evidence="2">Cell inner membrane</location>
    </subcellularLocation>
</comment>
<evidence type="ECO:0000313" key="7">
    <source>
        <dbReference type="Proteomes" id="UP000185766"/>
    </source>
</evidence>
<organism evidence="6 7">
    <name type="scientific">Atopomonas hussainii</name>
    <dbReference type="NCBI Taxonomy" id="1429083"/>
    <lineage>
        <taxon>Bacteria</taxon>
        <taxon>Pseudomonadati</taxon>
        <taxon>Pseudomonadota</taxon>
        <taxon>Gammaproteobacteria</taxon>
        <taxon>Pseudomonadales</taxon>
        <taxon>Pseudomonadaceae</taxon>
        <taxon>Atopomonas</taxon>
    </lineage>
</organism>
<evidence type="ECO:0000259" key="5">
    <source>
        <dbReference type="PROSITE" id="PS50887"/>
    </source>
</evidence>
<dbReference type="GO" id="GO:0005886">
    <property type="term" value="C:plasma membrane"/>
    <property type="evidence" value="ECO:0007669"/>
    <property type="project" value="UniProtKB-SubCell"/>
</dbReference>
<gene>
    <name evidence="6" type="ORF">SAMN05216214_106166</name>
</gene>
<evidence type="ECO:0000256" key="4">
    <source>
        <dbReference type="SAM" id="Coils"/>
    </source>
</evidence>
<keyword evidence="4" id="KW-0175">Coiled coil</keyword>
<keyword evidence="7" id="KW-1185">Reference proteome</keyword>
<dbReference type="GO" id="GO:0052621">
    <property type="term" value="F:diguanylate cyclase activity"/>
    <property type="evidence" value="ECO:0007669"/>
    <property type="project" value="UniProtKB-EC"/>
</dbReference>
<sequence length="345" mass="39306">MDLFPEETRDAANLLKQAVPNMVRHDIPPNPIHYALWYSYAQGHNNELKQRLDRIVSNFAVFPPEAALKLYREYIIQNELEEARGGQQQVIDVVDDLEHEVTRSLDDSKHYEKSLKHGLEVLHEPVMDELPTVLEELLDSTYAMQEQQEKFLYRLQAAQAEVQYLRNQLKKTQMAASLDALTQVFNRFSFNRFLEQALAEKHPSAALIMLDLDHFKAFNDQYGHVLGDRVLQTVAQMLREQTPSNAICARYGGEEFAIILNPCGNLNEAQALAETLRAKLQSLRVKVRNTDKTLDNITASFGVALAQPGDSLDNLIHRADQDLYRAKRNGRNRVSGPGNQRKPSS</sequence>
<dbReference type="InterPro" id="IPR029787">
    <property type="entry name" value="Nucleotide_cyclase"/>
</dbReference>
<dbReference type="InterPro" id="IPR050469">
    <property type="entry name" value="Diguanylate_Cyclase"/>
</dbReference>
<dbReference type="CDD" id="cd01949">
    <property type="entry name" value="GGDEF"/>
    <property type="match status" value="1"/>
</dbReference>
<dbReference type="EMBL" id="FOAS01000006">
    <property type="protein sequence ID" value="SEK93509.1"/>
    <property type="molecule type" value="Genomic_DNA"/>
</dbReference>